<organism evidence="1 2">
    <name type="scientific">Pontivivens nitratireducens</name>
    <dbReference type="NCBI Taxonomy" id="2758038"/>
    <lineage>
        <taxon>Bacteria</taxon>
        <taxon>Pseudomonadati</taxon>
        <taxon>Pseudomonadota</taxon>
        <taxon>Alphaproteobacteria</taxon>
        <taxon>Rhodobacterales</taxon>
        <taxon>Paracoccaceae</taxon>
        <taxon>Pontivivens</taxon>
    </lineage>
</organism>
<protein>
    <submittedName>
        <fullName evidence="1">Uncharacterized protein</fullName>
    </submittedName>
</protein>
<reference evidence="1 2" key="1">
    <citation type="submission" date="2020-03" db="EMBL/GenBank/DDBJ databases">
        <title>Complete genome sequence of Monaibacterium sp. ALG8 with diverse plasmids.</title>
        <authorList>
            <person name="Sun C."/>
        </authorList>
    </citation>
    <scope>NUCLEOTIDE SEQUENCE [LARGE SCALE GENOMIC DNA]</scope>
    <source>
        <strain evidence="1 2">ALG8</strain>
    </source>
</reference>
<dbReference type="KEGG" id="mon:G8E03_02560"/>
<name>A0A6G7VIB7_9RHOB</name>
<proteinExistence type="predicted"/>
<evidence type="ECO:0000313" key="2">
    <source>
        <dbReference type="Proteomes" id="UP000500791"/>
    </source>
</evidence>
<dbReference type="Gene3D" id="1.20.81.30">
    <property type="entry name" value="Type II secretion system (T2SS), domain F"/>
    <property type="match status" value="1"/>
</dbReference>
<dbReference type="Proteomes" id="UP000500791">
    <property type="component" value="Chromosome"/>
</dbReference>
<dbReference type="EMBL" id="CP049811">
    <property type="protein sequence ID" value="QIK39744.1"/>
    <property type="molecule type" value="Genomic_DNA"/>
</dbReference>
<evidence type="ECO:0000313" key="1">
    <source>
        <dbReference type="EMBL" id="QIK39744.1"/>
    </source>
</evidence>
<dbReference type="InterPro" id="IPR042094">
    <property type="entry name" value="T2SS_GspF_sf"/>
</dbReference>
<accession>A0A6G7VIB7</accession>
<gene>
    <name evidence="1" type="ORF">G8E03_02560</name>
</gene>
<dbReference type="AlphaFoldDB" id="A0A6G7VIB7"/>
<sequence length="127" mass="13539">MQSAIGNPALRVDISTSIAAIRDGVTLSATLGQHSLLLEPLRHAITLGEQSNRLADMRGTIARTLEMRGRTLAFDPVIPPLPISVPYAVEVGIVAAVQIVDHLPISGAPCLCKWNGPVETDVFHGLR</sequence>
<keyword evidence="2" id="KW-1185">Reference proteome</keyword>
<dbReference type="RefSeq" id="WP_166188347.1">
    <property type="nucleotide sequence ID" value="NZ_CP049811.1"/>
</dbReference>